<name>A0AAU2GTX9_9ACTN</name>
<gene>
    <name evidence="2" type="ORF">OHV25_05970</name>
</gene>
<dbReference type="PROSITE" id="PS50921">
    <property type="entry name" value="ANTAR"/>
    <property type="match status" value="1"/>
</dbReference>
<accession>A0AAU2GTX9</accession>
<dbReference type="EMBL" id="CP108253">
    <property type="protein sequence ID" value="WTU39157.1"/>
    <property type="molecule type" value="Genomic_DNA"/>
</dbReference>
<evidence type="ECO:0000313" key="2">
    <source>
        <dbReference type="EMBL" id="WTU39157.1"/>
    </source>
</evidence>
<dbReference type="InterPro" id="IPR036388">
    <property type="entry name" value="WH-like_DNA-bd_sf"/>
</dbReference>
<dbReference type="GO" id="GO:0003723">
    <property type="term" value="F:RNA binding"/>
    <property type="evidence" value="ECO:0007669"/>
    <property type="project" value="InterPro"/>
</dbReference>
<organism evidence="2">
    <name type="scientific">Streptomyces sp. NBC_00060</name>
    <dbReference type="NCBI Taxonomy" id="2975636"/>
    <lineage>
        <taxon>Bacteria</taxon>
        <taxon>Bacillati</taxon>
        <taxon>Actinomycetota</taxon>
        <taxon>Actinomycetes</taxon>
        <taxon>Kitasatosporales</taxon>
        <taxon>Streptomycetaceae</taxon>
        <taxon>Streptomyces</taxon>
    </lineage>
</organism>
<dbReference type="Gene3D" id="1.10.10.10">
    <property type="entry name" value="Winged helix-like DNA-binding domain superfamily/Winged helix DNA-binding domain"/>
    <property type="match status" value="1"/>
</dbReference>
<protein>
    <submittedName>
        <fullName evidence="2">ANTAR domain-containing protein</fullName>
    </submittedName>
</protein>
<feature type="domain" description="ANTAR" evidence="1">
    <location>
        <begin position="55"/>
        <end position="116"/>
    </location>
</feature>
<dbReference type="InterPro" id="IPR005561">
    <property type="entry name" value="ANTAR"/>
</dbReference>
<dbReference type="SMART" id="SM01012">
    <property type="entry name" value="ANTAR"/>
    <property type="match status" value="1"/>
</dbReference>
<reference evidence="2" key="1">
    <citation type="submission" date="2022-10" db="EMBL/GenBank/DDBJ databases">
        <title>The complete genomes of actinobacterial strains from the NBC collection.</title>
        <authorList>
            <person name="Joergensen T.S."/>
            <person name="Alvarez Arevalo M."/>
            <person name="Sterndorff E.B."/>
            <person name="Faurdal D."/>
            <person name="Vuksanovic O."/>
            <person name="Mourched A.-S."/>
            <person name="Charusanti P."/>
            <person name="Shaw S."/>
            <person name="Blin K."/>
            <person name="Weber T."/>
        </authorList>
    </citation>
    <scope>NUCLEOTIDE SEQUENCE</scope>
    <source>
        <strain evidence="2">NBC_00060</strain>
    </source>
</reference>
<dbReference type="Pfam" id="PF03861">
    <property type="entry name" value="ANTAR"/>
    <property type="match status" value="1"/>
</dbReference>
<evidence type="ECO:0000259" key="1">
    <source>
        <dbReference type="PROSITE" id="PS50921"/>
    </source>
</evidence>
<proteinExistence type="predicted"/>
<dbReference type="AlphaFoldDB" id="A0AAU2GTX9"/>
<sequence>MPDSRSSRIRVLVAEQAGRRGARAGVVDVCTAAVASLPVGGAGVSAMFRTAASDPLCSTDDISEQLTALNSRVLIEQAKGKLAERQGIDMEQALSAPRAYARSHNRRLSDVARAFVDDTEPLAGLTS</sequence>